<sequence length="344" mass="40145">MNITFFIGNGFDINLGLNTKYSDFYPYFIEKSTITNMIRAWLQEDELLWADLEEQLGKELENVEESKREQFYEDKAELDGLLLEYLTQEQGKVSIQNKENEVVDEFIRSLTTFYGDLSEVGRNSILSTCDIYKNEEFKYCFICFNYTDTLDQITNITRKLKSPITTHQGNGSTRNNTLGTVLHIHGTLNEEMILGVNDIEQVNSTFLKKDDEFLDTFIKRRMNNSIGQRKTEHAQKLIEGSHIICIFGMSIGNTDKMWWEEIVKWLNISENNKLVIFYKGYKKELDRKLPVNTIRLNNRLKQAVLEKGGADLEDSKINKLKQRIFISFNTNIFGFKEFLSDKSE</sequence>
<proteinExistence type="predicted"/>
<evidence type="ECO:0000313" key="2">
    <source>
        <dbReference type="Proteomes" id="UP000095380"/>
    </source>
</evidence>
<dbReference type="InterPro" id="IPR025935">
    <property type="entry name" value="AbiH"/>
</dbReference>
<name>A0A174F1X0_9FIRM</name>
<dbReference type="Pfam" id="PF14253">
    <property type="entry name" value="AbiH"/>
    <property type="match status" value="1"/>
</dbReference>
<dbReference type="AlphaFoldDB" id="A0A174F1X0"/>
<organism evidence="1 2">
    <name type="scientific">Dorea longicatena</name>
    <dbReference type="NCBI Taxonomy" id="88431"/>
    <lineage>
        <taxon>Bacteria</taxon>
        <taxon>Bacillati</taxon>
        <taxon>Bacillota</taxon>
        <taxon>Clostridia</taxon>
        <taxon>Lachnospirales</taxon>
        <taxon>Lachnospiraceae</taxon>
        <taxon>Dorea</taxon>
    </lineage>
</organism>
<dbReference type="Proteomes" id="UP000095380">
    <property type="component" value="Unassembled WGS sequence"/>
</dbReference>
<evidence type="ECO:0000313" key="1">
    <source>
        <dbReference type="EMBL" id="CUO44223.1"/>
    </source>
</evidence>
<dbReference type="RefSeq" id="WP_055195176.1">
    <property type="nucleotide sequence ID" value="NZ_CYYM01000013.1"/>
</dbReference>
<dbReference type="EMBL" id="CYYM01000013">
    <property type="protein sequence ID" value="CUO44223.1"/>
    <property type="molecule type" value="Genomic_DNA"/>
</dbReference>
<protein>
    <recommendedName>
        <fullName evidence="3">Bacteriophage abortive infection AbiH</fullName>
    </recommendedName>
</protein>
<gene>
    <name evidence="1" type="ORF">ERS852408_02172</name>
</gene>
<evidence type="ECO:0008006" key="3">
    <source>
        <dbReference type="Google" id="ProtNLM"/>
    </source>
</evidence>
<reference evidence="1 2" key="1">
    <citation type="submission" date="2015-09" db="EMBL/GenBank/DDBJ databases">
        <authorList>
            <consortium name="Pathogen Informatics"/>
        </authorList>
    </citation>
    <scope>NUCLEOTIDE SEQUENCE [LARGE SCALE GENOMIC DNA]</scope>
    <source>
        <strain evidence="1 2">2789STDY5608851</strain>
    </source>
</reference>
<accession>A0A174F1X0</accession>